<dbReference type="STRING" id="669874.A0A1E4U161"/>
<dbReference type="Gene3D" id="3.40.525.10">
    <property type="entry name" value="CRAL-TRIO lipid binding domain"/>
    <property type="match status" value="1"/>
</dbReference>
<dbReference type="InterPro" id="IPR001251">
    <property type="entry name" value="CRAL-TRIO_dom"/>
</dbReference>
<keyword evidence="4" id="KW-1185">Reference proteome</keyword>
<evidence type="ECO:0000256" key="1">
    <source>
        <dbReference type="SAM" id="MobiDB-lite"/>
    </source>
</evidence>
<dbReference type="Pfam" id="PF13716">
    <property type="entry name" value="CRAL_TRIO_2"/>
    <property type="match status" value="1"/>
</dbReference>
<evidence type="ECO:0000313" key="4">
    <source>
        <dbReference type="Proteomes" id="UP000094236"/>
    </source>
</evidence>
<sequence>MSSSSRILYRSDTYEPETGLPIYIFDSNFLPPTFLDGNDNNGDILLLETLLDKIDGKFVLIMFSSGFKNSTDDLLPLKLVRLFKLIPNDKKEFLIKVYIVHHNWLIKSILDLLNNFMMKQNRGNNLIIIHCQNISNLSRYLDITKLNISLFVYLYDYTLENNIIVPIHLDKIFQNSITNLNPQTLTIFKKILNKLVDYLDQGNFSIQSLIKNLSINDNDNSKLLSFKILKDCIKRNQLLNLSDWKFNDIFQILLKFLSDLNEIDEPLLLIDYFVEFEKNGNDDLSELVNKLLNHQYYNNQNNISSTSSLFNGKNENNSNNNNNNNNNNYTTFYNNKYIIVKVFKIFHSLINYSSNSENEKQLLILEISKRLFNINGNIEGDVSSNFKIFYHIMKKLLLDGFHLLDSIHQLPISRTPKIDEDEMIEFNITELNNNSSDLIDLSKDDNTNTYNNNNNGKSLLKTKKSSINNRELYLHRFRSISDFQNKNKDNNNDRRIALDELTSSNLNIIEVDNAMTDFYEFDSNDVDFDDNFEQDEDSLGLDFQKPTLRGGSRHVSLSSTTSTTSSGYYSEANLNHKKPVIRGKKVEKLTKFYEEKMDLLS</sequence>
<reference evidence="4" key="1">
    <citation type="submission" date="2016-05" db="EMBL/GenBank/DDBJ databases">
        <title>Comparative genomics of biotechnologically important yeasts.</title>
        <authorList>
            <consortium name="DOE Joint Genome Institute"/>
            <person name="Riley R."/>
            <person name="Haridas S."/>
            <person name="Wolfe K.H."/>
            <person name="Lopes M.R."/>
            <person name="Hittinger C.T."/>
            <person name="Goker M."/>
            <person name="Salamov A."/>
            <person name="Wisecaver J."/>
            <person name="Long T.M."/>
            <person name="Aerts A.L."/>
            <person name="Barry K."/>
            <person name="Choi C."/>
            <person name="Clum A."/>
            <person name="Coughlan A.Y."/>
            <person name="Deshpande S."/>
            <person name="Douglass A.P."/>
            <person name="Hanson S.J."/>
            <person name="Klenk H.-P."/>
            <person name="Labutti K."/>
            <person name="Lapidus A."/>
            <person name="Lindquist E."/>
            <person name="Lipzen A."/>
            <person name="Meier-Kolthoff J.P."/>
            <person name="Ohm R.A."/>
            <person name="Otillar R.P."/>
            <person name="Pangilinan J."/>
            <person name="Peng Y."/>
            <person name="Rokas A."/>
            <person name="Rosa C.A."/>
            <person name="Scheuner C."/>
            <person name="Sibirny A.A."/>
            <person name="Slot J.C."/>
            <person name="Stielow J.B."/>
            <person name="Sun H."/>
            <person name="Kurtzman C.P."/>
            <person name="Blackwell M."/>
            <person name="Grigoriev I.V."/>
            <person name="Jeffries T.W."/>
        </authorList>
    </citation>
    <scope>NUCLEOTIDE SEQUENCE [LARGE SCALE GENOMIC DNA]</scope>
    <source>
        <strain evidence="4">NRRL Y-2460</strain>
    </source>
</reference>
<dbReference type="Proteomes" id="UP000094236">
    <property type="component" value="Unassembled WGS sequence"/>
</dbReference>
<accession>A0A1E4U161</accession>
<name>A0A1E4U161_PACTA</name>
<dbReference type="InterPro" id="IPR036865">
    <property type="entry name" value="CRAL-TRIO_dom_sf"/>
</dbReference>
<feature type="region of interest" description="Disordered" evidence="1">
    <location>
        <begin position="308"/>
        <end position="327"/>
    </location>
</feature>
<dbReference type="AlphaFoldDB" id="A0A1E4U161"/>
<dbReference type="OrthoDB" id="410651at2759"/>
<feature type="compositionally biased region" description="Low complexity" evidence="1">
    <location>
        <begin position="310"/>
        <end position="327"/>
    </location>
</feature>
<dbReference type="EMBL" id="KV454011">
    <property type="protein sequence ID" value="ODV97730.1"/>
    <property type="molecule type" value="Genomic_DNA"/>
</dbReference>
<proteinExistence type="predicted"/>
<feature type="domain" description="CRAL-TRIO" evidence="2">
    <location>
        <begin position="20"/>
        <end position="157"/>
    </location>
</feature>
<organism evidence="3 4">
    <name type="scientific">Pachysolen tannophilus NRRL Y-2460</name>
    <dbReference type="NCBI Taxonomy" id="669874"/>
    <lineage>
        <taxon>Eukaryota</taxon>
        <taxon>Fungi</taxon>
        <taxon>Dikarya</taxon>
        <taxon>Ascomycota</taxon>
        <taxon>Saccharomycotina</taxon>
        <taxon>Pichiomycetes</taxon>
        <taxon>Pachysolenaceae</taxon>
        <taxon>Pachysolen</taxon>
    </lineage>
</organism>
<evidence type="ECO:0000259" key="2">
    <source>
        <dbReference type="Pfam" id="PF13716"/>
    </source>
</evidence>
<evidence type="ECO:0000313" key="3">
    <source>
        <dbReference type="EMBL" id="ODV97730.1"/>
    </source>
</evidence>
<gene>
    <name evidence="3" type="ORF">PACTADRAFT_47588</name>
</gene>
<protein>
    <recommendedName>
        <fullName evidence="2">CRAL-TRIO domain-containing protein</fullName>
    </recommendedName>
</protein>